<dbReference type="AlphaFoldDB" id="A0A1G1TIG0"/>
<dbReference type="InterPro" id="IPR026350">
    <property type="entry name" value="GxxExxY"/>
</dbReference>
<reference evidence="1 2" key="1">
    <citation type="submission" date="2016-08" db="EMBL/GenBank/DDBJ databases">
        <title>Hymenobacter coccineus sp. nov., Hymenobacter lapidarius sp. nov. and Hymenobacter glacialis sp. nov., isolated from Antarctic soil.</title>
        <authorList>
            <person name="Sedlacek I."/>
            <person name="Kralova S."/>
            <person name="Kyrova K."/>
            <person name="Maslanova I."/>
            <person name="Stankova E."/>
            <person name="Vrbovska V."/>
            <person name="Nemec M."/>
            <person name="Bartak M."/>
            <person name="Svec P."/>
            <person name="Busse H.-J."/>
            <person name="Pantucek R."/>
        </authorList>
    </citation>
    <scope>NUCLEOTIDE SEQUENCE [LARGE SCALE GENOMIC DNA]</scope>
    <source>
        <strain evidence="1 2">CCM 8649</strain>
    </source>
</reference>
<name>A0A1G1TIG0_9BACT</name>
<dbReference type="Pfam" id="PF13366">
    <property type="entry name" value="PDDEXK_3"/>
    <property type="match status" value="1"/>
</dbReference>
<dbReference type="Proteomes" id="UP000177506">
    <property type="component" value="Unassembled WGS sequence"/>
</dbReference>
<keyword evidence="2" id="KW-1185">Reference proteome</keyword>
<accession>A0A1G1TIG0</accession>
<dbReference type="NCBIfam" id="TIGR04256">
    <property type="entry name" value="GxxExxY"/>
    <property type="match status" value="1"/>
</dbReference>
<organism evidence="1 2">
    <name type="scientific">Hymenobacter coccineus</name>
    <dbReference type="NCBI Taxonomy" id="1908235"/>
    <lineage>
        <taxon>Bacteria</taxon>
        <taxon>Pseudomonadati</taxon>
        <taxon>Bacteroidota</taxon>
        <taxon>Cytophagia</taxon>
        <taxon>Cytophagales</taxon>
        <taxon>Hymenobacteraceae</taxon>
        <taxon>Hymenobacter</taxon>
    </lineage>
</organism>
<protein>
    <submittedName>
        <fullName evidence="1">GxxExxY protein</fullName>
    </submittedName>
</protein>
<dbReference type="OrthoDB" id="9806869at2"/>
<dbReference type="RefSeq" id="WP_070742734.1">
    <property type="nucleotide sequence ID" value="NZ_MDZA01000122.1"/>
</dbReference>
<gene>
    <name evidence="1" type="ORF">BEN49_06265</name>
</gene>
<dbReference type="EMBL" id="MDZA01000122">
    <property type="protein sequence ID" value="OGX90653.1"/>
    <property type="molecule type" value="Genomic_DNA"/>
</dbReference>
<comment type="caution">
    <text evidence="1">The sequence shown here is derived from an EMBL/GenBank/DDBJ whole genome shotgun (WGS) entry which is preliminary data.</text>
</comment>
<proteinExistence type="predicted"/>
<sequence length="128" mass="14457">MLLDTRHNAVTKEIIGGAMRVHSALGSGFPENIYHRSLSLEMTRAGLAFESEVHLPVFYLETQVGARRVDFLVDDCVLVEIKALTELNPLNHAQIINYLNAYRLEVGLLINFGEASLCFKRFVRSHSR</sequence>
<evidence type="ECO:0000313" key="1">
    <source>
        <dbReference type="EMBL" id="OGX90653.1"/>
    </source>
</evidence>
<evidence type="ECO:0000313" key="2">
    <source>
        <dbReference type="Proteomes" id="UP000177506"/>
    </source>
</evidence>